<organism evidence="8">
    <name type="scientific">Schistocephalus solidus</name>
    <name type="common">Tapeworm</name>
    <dbReference type="NCBI Taxonomy" id="70667"/>
    <lineage>
        <taxon>Eukaryota</taxon>
        <taxon>Metazoa</taxon>
        <taxon>Spiralia</taxon>
        <taxon>Lophotrochozoa</taxon>
        <taxon>Platyhelminthes</taxon>
        <taxon>Cestoda</taxon>
        <taxon>Eucestoda</taxon>
        <taxon>Diphyllobothriidea</taxon>
        <taxon>Diphyllobothriidae</taxon>
        <taxon>Schistocephalus</taxon>
    </lineage>
</organism>
<proteinExistence type="inferred from homology"/>
<feature type="domain" description="Band 7" evidence="5">
    <location>
        <begin position="247"/>
        <end position="408"/>
    </location>
</feature>
<evidence type="ECO:0000313" key="8">
    <source>
        <dbReference type="WBParaSite" id="SSLN_0001029101-mRNA-1"/>
    </source>
</evidence>
<evidence type="ECO:0000256" key="2">
    <source>
        <dbReference type="ARBA" id="ARBA00008164"/>
    </source>
</evidence>
<comment type="similarity">
    <text evidence="2">Belongs to the band 7/mec-2 family.</text>
</comment>
<feature type="compositionally biased region" description="Basic and acidic residues" evidence="4">
    <location>
        <begin position="89"/>
        <end position="118"/>
    </location>
</feature>
<dbReference type="PANTHER" id="PTHR10264:SF19">
    <property type="entry name" value="AT06885P-RELATED"/>
    <property type="match status" value="1"/>
</dbReference>
<accession>A0A183T0C7</accession>
<dbReference type="PRINTS" id="PR00721">
    <property type="entry name" value="STOMATIN"/>
</dbReference>
<name>A0A183T0C7_SCHSO</name>
<dbReference type="GO" id="GO:0005886">
    <property type="term" value="C:plasma membrane"/>
    <property type="evidence" value="ECO:0007669"/>
    <property type="project" value="InterPro"/>
</dbReference>
<dbReference type="FunFam" id="3.30.479.30:FF:000002">
    <property type="entry name" value="band 7 protein AGAP004871"/>
    <property type="match status" value="1"/>
</dbReference>
<evidence type="ECO:0000256" key="1">
    <source>
        <dbReference type="ARBA" id="ARBA00004370"/>
    </source>
</evidence>
<protein>
    <submittedName>
        <fullName evidence="8">Mechanosensory protein 2</fullName>
    </submittedName>
</protein>
<dbReference type="EMBL" id="UYSU01035544">
    <property type="protein sequence ID" value="VDL96310.1"/>
    <property type="molecule type" value="Genomic_DNA"/>
</dbReference>
<dbReference type="WBParaSite" id="SSLN_0001029101-mRNA-1">
    <property type="protein sequence ID" value="SSLN_0001029101-mRNA-1"/>
    <property type="gene ID" value="SSLN_0001029101"/>
</dbReference>
<sequence>MGKTLMDGKSKAQRPSKSESFESFRGPLITTKMQQQQLPQHHHQPQHYPQQQRRPHQQQQCPRPPESTLFTQRKASPAAAAVASTAVVVRRDYQSPEPESIREEEIKDSHGSDKKIEQTNRAIVPSAPPRINTPDGTEQLELTSYSNQPTNPHMAPVDVLDDLSTVGHDKANAEDCSMEKEKLLKHGSNSSGGSHSPRRYRMNSFQNDSEGFMEELEISQSTDWMTSLLTVLSYVIVVLTFPFSMFFCLKTVAEYERAVVLRMGRLLPDGHGTKGPGLFFILPCIDSIRKVELRTVTFSIPPQEVLTRDSVTVAVDAVVYYRICNPAVSFLNVEDAARSTRLLAQTTLRNVLGTKDLAQILMDREEMSVTMQSTLDSATEAWGVKVERVEIKDVRLPVALQRAMAAEAEATREARARVIAATGEHRASSALKEAAKVIASSPMALQLRYLQTMCAISAEKNSTIIFPLPIDILQTGISSGTLLENRPRQPSDMKHALVKGWLPSIPDYSPRDKSPSPESGQQRLTEDSTGPYRLPEKEISKGTEEGDYGMTKPALELHSPAHDGDYDTYSDSV</sequence>
<reference evidence="8" key="1">
    <citation type="submission" date="2016-06" db="UniProtKB">
        <authorList>
            <consortium name="WormBaseParasite"/>
        </authorList>
    </citation>
    <scope>IDENTIFICATION</scope>
</reference>
<dbReference type="InterPro" id="IPR001972">
    <property type="entry name" value="Stomatin_HflK_fam"/>
</dbReference>
<dbReference type="Proteomes" id="UP000275846">
    <property type="component" value="Unassembled WGS sequence"/>
</dbReference>
<dbReference type="AlphaFoldDB" id="A0A183T0C7"/>
<feature type="compositionally biased region" description="Low complexity" evidence="4">
    <location>
        <begin position="75"/>
        <end position="88"/>
    </location>
</feature>
<feature type="compositionally biased region" description="Basic and acidic residues" evidence="4">
    <location>
        <begin position="1"/>
        <end position="22"/>
    </location>
</feature>
<gene>
    <name evidence="6" type="ORF">SSLN_LOCUS9925</name>
</gene>
<dbReference type="STRING" id="70667.A0A183T0C7"/>
<evidence type="ECO:0000259" key="5">
    <source>
        <dbReference type="SMART" id="SM00244"/>
    </source>
</evidence>
<evidence type="ECO:0000256" key="4">
    <source>
        <dbReference type="SAM" id="MobiDB-lite"/>
    </source>
</evidence>
<dbReference type="Gene3D" id="3.30.479.30">
    <property type="entry name" value="Band 7 domain"/>
    <property type="match status" value="1"/>
</dbReference>
<feature type="region of interest" description="Disordered" evidence="4">
    <location>
        <begin position="1"/>
        <end position="137"/>
    </location>
</feature>
<dbReference type="InterPro" id="IPR043202">
    <property type="entry name" value="Band-7_stomatin-like"/>
</dbReference>
<evidence type="ECO:0000313" key="6">
    <source>
        <dbReference type="EMBL" id="VDL96310.1"/>
    </source>
</evidence>
<dbReference type="Gene3D" id="6.10.250.2090">
    <property type="match status" value="1"/>
</dbReference>
<dbReference type="InterPro" id="IPR001107">
    <property type="entry name" value="Band_7"/>
</dbReference>
<keyword evidence="3" id="KW-0472">Membrane</keyword>
<dbReference type="PANTHER" id="PTHR10264">
    <property type="entry name" value="BAND 7 PROTEIN-RELATED"/>
    <property type="match status" value="1"/>
</dbReference>
<feature type="region of interest" description="Disordered" evidence="4">
    <location>
        <begin position="503"/>
        <end position="573"/>
    </location>
</feature>
<dbReference type="InterPro" id="IPR036013">
    <property type="entry name" value="Band_7/SPFH_dom_sf"/>
</dbReference>
<feature type="compositionally biased region" description="Basic and acidic residues" evidence="4">
    <location>
        <begin position="534"/>
        <end position="544"/>
    </location>
</feature>
<dbReference type="OrthoDB" id="2105077at2759"/>
<comment type="subcellular location">
    <subcellularLocation>
        <location evidence="1">Membrane</location>
    </subcellularLocation>
</comment>
<dbReference type="Pfam" id="PF01145">
    <property type="entry name" value="Band_7"/>
    <property type="match status" value="1"/>
</dbReference>
<reference evidence="6 7" key="2">
    <citation type="submission" date="2018-11" db="EMBL/GenBank/DDBJ databases">
        <authorList>
            <consortium name="Pathogen Informatics"/>
        </authorList>
    </citation>
    <scope>NUCLEOTIDE SEQUENCE [LARGE SCALE GENOMIC DNA]</scope>
    <source>
        <strain evidence="6 7">NST_G2</strain>
    </source>
</reference>
<evidence type="ECO:0000313" key="7">
    <source>
        <dbReference type="Proteomes" id="UP000275846"/>
    </source>
</evidence>
<dbReference type="SMART" id="SM00244">
    <property type="entry name" value="PHB"/>
    <property type="match status" value="1"/>
</dbReference>
<evidence type="ECO:0000256" key="3">
    <source>
        <dbReference type="ARBA" id="ARBA00023136"/>
    </source>
</evidence>
<dbReference type="SUPFAM" id="SSF117892">
    <property type="entry name" value="Band 7/SPFH domain"/>
    <property type="match status" value="1"/>
</dbReference>
<keyword evidence="7" id="KW-1185">Reference proteome</keyword>
<feature type="compositionally biased region" description="Low complexity" evidence="4">
    <location>
        <begin position="46"/>
        <end position="61"/>
    </location>
</feature>